<feature type="compositionally biased region" description="Gly residues" evidence="3">
    <location>
        <begin position="77"/>
        <end position="98"/>
    </location>
</feature>
<feature type="compositionally biased region" description="Polar residues" evidence="3">
    <location>
        <begin position="1"/>
        <end position="15"/>
    </location>
</feature>
<feature type="transmembrane region" description="Helical" evidence="4">
    <location>
        <begin position="43"/>
        <end position="59"/>
    </location>
</feature>
<dbReference type="InterPro" id="IPR058625">
    <property type="entry name" value="MdtA-like_BSH"/>
</dbReference>
<feature type="region of interest" description="Disordered" evidence="3">
    <location>
        <begin position="69"/>
        <end position="98"/>
    </location>
</feature>
<sequence>MPLENTTVASPKTWETTSTPAPSAAPPPAQPDPETPPSKGRGWLGWLIAALLIGALVFVKMKYFPSNAAGDKKGGDKGAAGKGGPAADGAGKGGKGGGGGGPLPVQVYVVKATNLTDEVAATGSVLPEESVVIKSELSGKITSLNIKEGQSVSKGQLLFSINADEAQAAIRKQEYNIKLFRDQERRQRILLDKEYISAQEYEQSNNQLLTAQADLQALRATLSKAYVRAPFAGVLGLTTATVGTYVSPGAEITTLSRVKPVKIDFAVPGRFATNVKVGDVVSVLDEATSKKYDAKVYAIDPQIDPVSRTQPVRARYANANNELRPGAFVRVNLQLGETTSALQVPTESVIPEASGYSVYTVKRNKMVPKKVKIGIRSDKVIQITDGLAVGDSVLRTGILQVKPGDRVKVAK</sequence>
<feature type="domain" description="YknX-like C-terminal permuted SH3-like" evidence="7">
    <location>
        <begin position="341"/>
        <end position="409"/>
    </location>
</feature>
<dbReference type="RefSeq" id="WP_190923172.1">
    <property type="nucleotide sequence ID" value="NZ_JACXAC010000002.1"/>
</dbReference>
<name>A0ABR8JPI8_9BACT</name>
<dbReference type="Gene3D" id="2.40.420.20">
    <property type="match status" value="1"/>
</dbReference>
<dbReference type="InterPro" id="IPR006143">
    <property type="entry name" value="RND_pump_MFP"/>
</dbReference>
<organism evidence="8 9">
    <name type="scientific">Hymenobacter armeniacus</name>
    <dbReference type="NCBI Taxonomy" id="2771358"/>
    <lineage>
        <taxon>Bacteria</taxon>
        <taxon>Pseudomonadati</taxon>
        <taxon>Bacteroidota</taxon>
        <taxon>Cytophagia</taxon>
        <taxon>Cytophagales</taxon>
        <taxon>Hymenobacteraceae</taxon>
        <taxon>Hymenobacter</taxon>
    </lineage>
</organism>
<proteinExistence type="inferred from homology"/>
<evidence type="ECO:0000256" key="3">
    <source>
        <dbReference type="SAM" id="MobiDB-lite"/>
    </source>
</evidence>
<feature type="coiled-coil region" evidence="2">
    <location>
        <begin position="163"/>
        <end position="221"/>
    </location>
</feature>
<dbReference type="EMBL" id="JACXAC010000002">
    <property type="protein sequence ID" value="MBD2721911.1"/>
    <property type="molecule type" value="Genomic_DNA"/>
</dbReference>
<dbReference type="Pfam" id="PF25917">
    <property type="entry name" value="BSH_RND"/>
    <property type="match status" value="1"/>
</dbReference>
<keyword evidence="9" id="KW-1185">Reference proteome</keyword>
<dbReference type="NCBIfam" id="TIGR01730">
    <property type="entry name" value="RND_mfp"/>
    <property type="match status" value="1"/>
</dbReference>
<accession>A0ABR8JPI8</accession>
<keyword evidence="4" id="KW-0472">Membrane</keyword>
<evidence type="ECO:0000259" key="5">
    <source>
        <dbReference type="Pfam" id="PF25917"/>
    </source>
</evidence>
<evidence type="ECO:0000313" key="9">
    <source>
        <dbReference type="Proteomes" id="UP000606003"/>
    </source>
</evidence>
<feature type="compositionally biased region" description="Pro residues" evidence="3">
    <location>
        <begin position="23"/>
        <end position="36"/>
    </location>
</feature>
<dbReference type="SUPFAM" id="SSF111369">
    <property type="entry name" value="HlyD-like secretion proteins"/>
    <property type="match status" value="1"/>
</dbReference>
<keyword evidence="2" id="KW-0175">Coiled coil</keyword>
<comment type="similarity">
    <text evidence="1">Belongs to the membrane fusion protein (MFP) (TC 8.A.1) family.</text>
</comment>
<dbReference type="PANTHER" id="PTHR30469:SF36">
    <property type="entry name" value="BLL3903 PROTEIN"/>
    <property type="match status" value="1"/>
</dbReference>
<dbReference type="Proteomes" id="UP000606003">
    <property type="component" value="Unassembled WGS sequence"/>
</dbReference>
<keyword evidence="4" id="KW-1133">Transmembrane helix</keyword>
<evidence type="ECO:0000256" key="1">
    <source>
        <dbReference type="ARBA" id="ARBA00009477"/>
    </source>
</evidence>
<evidence type="ECO:0000256" key="2">
    <source>
        <dbReference type="SAM" id="Coils"/>
    </source>
</evidence>
<dbReference type="InterPro" id="IPR058792">
    <property type="entry name" value="Beta-barrel_RND_2"/>
</dbReference>
<comment type="caution">
    <text evidence="8">The sequence shown here is derived from an EMBL/GenBank/DDBJ whole genome shotgun (WGS) entry which is preliminary data.</text>
</comment>
<dbReference type="Gene3D" id="1.10.287.470">
    <property type="entry name" value="Helix hairpin bin"/>
    <property type="match status" value="1"/>
</dbReference>
<dbReference type="Pfam" id="PF25989">
    <property type="entry name" value="YknX_C"/>
    <property type="match status" value="1"/>
</dbReference>
<feature type="region of interest" description="Disordered" evidence="3">
    <location>
        <begin position="1"/>
        <end position="38"/>
    </location>
</feature>
<keyword evidence="4" id="KW-0812">Transmembrane</keyword>
<dbReference type="Pfam" id="PF25954">
    <property type="entry name" value="Beta-barrel_RND_2"/>
    <property type="match status" value="1"/>
</dbReference>
<dbReference type="PANTHER" id="PTHR30469">
    <property type="entry name" value="MULTIDRUG RESISTANCE PROTEIN MDTA"/>
    <property type="match status" value="1"/>
</dbReference>
<gene>
    <name evidence="8" type="ORF">IC234_07205</name>
</gene>
<feature type="domain" description="CusB-like beta-barrel" evidence="6">
    <location>
        <begin position="263"/>
        <end position="334"/>
    </location>
</feature>
<evidence type="ECO:0000256" key="4">
    <source>
        <dbReference type="SAM" id="Phobius"/>
    </source>
</evidence>
<evidence type="ECO:0000259" key="7">
    <source>
        <dbReference type="Pfam" id="PF25989"/>
    </source>
</evidence>
<dbReference type="InterPro" id="IPR058637">
    <property type="entry name" value="YknX-like_C"/>
</dbReference>
<evidence type="ECO:0000313" key="8">
    <source>
        <dbReference type="EMBL" id="MBD2721911.1"/>
    </source>
</evidence>
<dbReference type="Gene3D" id="2.40.30.170">
    <property type="match status" value="1"/>
</dbReference>
<reference evidence="8 9" key="1">
    <citation type="submission" date="2020-09" db="EMBL/GenBank/DDBJ databases">
        <authorList>
            <person name="Kim M.K."/>
        </authorList>
    </citation>
    <scope>NUCLEOTIDE SEQUENCE [LARGE SCALE GENOMIC DNA]</scope>
    <source>
        <strain evidence="8 9">BT189</strain>
    </source>
</reference>
<feature type="domain" description="Multidrug resistance protein MdtA-like barrel-sandwich hybrid" evidence="5">
    <location>
        <begin position="130"/>
        <end position="250"/>
    </location>
</feature>
<protein>
    <submittedName>
        <fullName evidence="8">Efflux RND transporter periplasmic adaptor subunit</fullName>
    </submittedName>
</protein>
<evidence type="ECO:0000259" key="6">
    <source>
        <dbReference type="Pfam" id="PF25954"/>
    </source>
</evidence>
<dbReference type="Gene3D" id="2.40.50.100">
    <property type="match status" value="1"/>
</dbReference>